<proteinExistence type="predicted"/>
<evidence type="ECO:0000313" key="2">
    <source>
        <dbReference type="Proteomes" id="UP000240572"/>
    </source>
</evidence>
<accession>A0A2P8D7V8</accession>
<dbReference type="EMBL" id="PYGD01000002">
    <property type="protein sequence ID" value="PSK93293.1"/>
    <property type="molecule type" value="Genomic_DNA"/>
</dbReference>
<organism evidence="1 2">
    <name type="scientific">Taibaiella chishuiensis</name>
    <dbReference type="NCBI Taxonomy" id="1434707"/>
    <lineage>
        <taxon>Bacteria</taxon>
        <taxon>Pseudomonadati</taxon>
        <taxon>Bacteroidota</taxon>
        <taxon>Chitinophagia</taxon>
        <taxon>Chitinophagales</taxon>
        <taxon>Chitinophagaceae</taxon>
        <taxon>Taibaiella</taxon>
    </lineage>
</organism>
<dbReference type="AlphaFoldDB" id="A0A2P8D7V8"/>
<evidence type="ECO:0000313" key="1">
    <source>
        <dbReference type="EMBL" id="PSK93293.1"/>
    </source>
</evidence>
<dbReference type="RefSeq" id="WP_106522308.1">
    <property type="nucleotide sequence ID" value="NZ_PYGD01000002.1"/>
</dbReference>
<reference evidence="1 2" key="1">
    <citation type="submission" date="2018-03" db="EMBL/GenBank/DDBJ databases">
        <title>Genomic Encyclopedia of Type Strains, Phase III (KMG-III): the genomes of soil and plant-associated and newly described type strains.</title>
        <authorList>
            <person name="Whitman W."/>
        </authorList>
    </citation>
    <scope>NUCLEOTIDE SEQUENCE [LARGE SCALE GENOMIC DNA]</scope>
    <source>
        <strain evidence="1 2">CGMCC 1.12700</strain>
    </source>
</reference>
<dbReference type="Proteomes" id="UP000240572">
    <property type="component" value="Unassembled WGS sequence"/>
</dbReference>
<sequence length="69" mass="7925">MLKQIDATYEEYVKAGKRVSRIEISPIGMDHLNSELKNRKEEPEWLDFVKVNKDIFGFAITGIGDKQPS</sequence>
<keyword evidence="2" id="KW-1185">Reference proteome</keyword>
<dbReference type="OrthoDB" id="677713at2"/>
<comment type="caution">
    <text evidence="1">The sequence shown here is derived from an EMBL/GenBank/DDBJ whole genome shotgun (WGS) entry which is preliminary data.</text>
</comment>
<name>A0A2P8D7V8_9BACT</name>
<protein>
    <submittedName>
        <fullName evidence="1">Uncharacterized protein</fullName>
    </submittedName>
</protein>
<gene>
    <name evidence="1" type="ORF">B0I18_102263</name>
</gene>